<accession>A0A2K9C1Y9</accession>
<dbReference type="OrthoDB" id="391768at2"/>
<sequence>MLNKYIIKNTLKGTWLIWSVLTLISAILMSIFFFLVDGEQVSIVLGKMYFASIGIEIPIIFTAIVGNKIVAREIEKGYMHTICQHLYQELKY</sequence>
<name>A0A2K9C1Y9_9MOLU</name>
<keyword evidence="1" id="KW-0472">Membrane</keyword>
<evidence type="ECO:0000313" key="3">
    <source>
        <dbReference type="Proteomes" id="UP000233419"/>
    </source>
</evidence>
<feature type="transmembrane region" description="Helical" evidence="1">
    <location>
        <begin position="48"/>
        <end position="70"/>
    </location>
</feature>
<proteinExistence type="predicted"/>
<dbReference type="AlphaFoldDB" id="A0A2K9C1Y9"/>
<protein>
    <recommendedName>
        <fullName evidence="4">ABC transporter permease</fullName>
    </recommendedName>
</protein>
<evidence type="ECO:0000313" key="2">
    <source>
        <dbReference type="EMBL" id="AUF83489.1"/>
    </source>
</evidence>
<keyword evidence="3" id="KW-1185">Reference proteome</keyword>
<evidence type="ECO:0000256" key="1">
    <source>
        <dbReference type="SAM" id="Phobius"/>
    </source>
</evidence>
<organism evidence="2 3">
    <name type="scientific">Mesoplasma syrphidae</name>
    <dbReference type="NCBI Taxonomy" id="225999"/>
    <lineage>
        <taxon>Bacteria</taxon>
        <taxon>Bacillati</taxon>
        <taxon>Mycoplasmatota</taxon>
        <taxon>Mollicutes</taxon>
        <taxon>Entomoplasmatales</taxon>
        <taxon>Entomoplasmataceae</taxon>
        <taxon>Mesoplasma</taxon>
    </lineage>
</organism>
<dbReference type="EMBL" id="CP025257">
    <property type="protein sequence ID" value="AUF83489.1"/>
    <property type="molecule type" value="Genomic_DNA"/>
</dbReference>
<feature type="transmembrane region" description="Helical" evidence="1">
    <location>
        <begin position="15"/>
        <end position="36"/>
    </location>
</feature>
<dbReference type="Proteomes" id="UP000233419">
    <property type="component" value="Chromosome"/>
</dbReference>
<evidence type="ECO:0008006" key="4">
    <source>
        <dbReference type="Google" id="ProtNLM"/>
    </source>
</evidence>
<dbReference type="RefSeq" id="WP_027048153.1">
    <property type="nucleotide sequence ID" value="NZ_CP025257.1"/>
</dbReference>
<gene>
    <name evidence="2" type="ORF">CXP39_01615</name>
</gene>
<reference evidence="2 3" key="1">
    <citation type="submission" date="2017-12" db="EMBL/GenBank/DDBJ databases">
        <title>Mesoplasma syrphidae YJS, Complete Genome.</title>
        <authorList>
            <person name="Knight T.F."/>
            <person name="Citino T."/>
            <person name="Rubinstein R."/>
            <person name="Neuschaefer Z."/>
        </authorList>
    </citation>
    <scope>NUCLEOTIDE SEQUENCE [LARGE SCALE GENOMIC DNA]</scope>
    <source>
        <strain evidence="2 3">YJS</strain>
    </source>
</reference>
<keyword evidence="1" id="KW-1133">Transmembrane helix</keyword>
<keyword evidence="1" id="KW-0812">Transmembrane</keyword>
<dbReference type="KEGG" id="msyr:CXP39_01615"/>